<reference evidence="2 3" key="1">
    <citation type="submission" date="2024-08" db="EMBL/GenBank/DDBJ databases">
        <title>Gnathostoma spinigerum genome.</title>
        <authorList>
            <person name="Gonzalez-Bertolin B."/>
            <person name="Monzon S."/>
            <person name="Zaballos A."/>
            <person name="Jimenez P."/>
            <person name="Dekumyoy P."/>
            <person name="Varona S."/>
            <person name="Cuesta I."/>
            <person name="Sumanam S."/>
            <person name="Adisakwattana P."/>
            <person name="Gasser R.B."/>
            <person name="Hernandez-Gonzalez A."/>
            <person name="Young N.D."/>
            <person name="Perteguer M.J."/>
        </authorList>
    </citation>
    <scope>NUCLEOTIDE SEQUENCE [LARGE SCALE GENOMIC DNA]</scope>
    <source>
        <strain evidence="2">AL3</strain>
        <tissue evidence="2">Liver</tissue>
    </source>
</reference>
<dbReference type="PROSITE" id="PS51257">
    <property type="entry name" value="PROKAR_LIPOPROTEIN"/>
    <property type="match status" value="1"/>
</dbReference>
<name>A0ABD6EW86_9BILA</name>
<dbReference type="EMBL" id="JBGFUD010015829">
    <property type="protein sequence ID" value="MFH4984200.1"/>
    <property type="molecule type" value="Genomic_DNA"/>
</dbReference>
<organism evidence="2 3">
    <name type="scientific">Gnathostoma spinigerum</name>
    <dbReference type="NCBI Taxonomy" id="75299"/>
    <lineage>
        <taxon>Eukaryota</taxon>
        <taxon>Metazoa</taxon>
        <taxon>Ecdysozoa</taxon>
        <taxon>Nematoda</taxon>
        <taxon>Chromadorea</taxon>
        <taxon>Rhabditida</taxon>
        <taxon>Spirurina</taxon>
        <taxon>Gnathostomatomorpha</taxon>
        <taxon>Gnathostomatoidea</taxon>
        <taxon>Gnathostomatidae</taxon>
        <taxon>Gnathostoma</taxon>
    </lineage>
</organism>
<evidence type="ECO:0000313" key="2">
    <source>
        <dbReference type="EMBL" id="MFH4984200.1"/>
    </source>
</evidence>
<keyword evidence="3" id="KW-1185">Reference proteome</keyword>
<protein>
    <submittedName>
        <fullName evidence="2">Uncharacterized protein</fullName>
    </submittedName>
</protein>
<keyword evidence="1" id="KW-0472">Membrane</keyword>
<comment type="caution">
    <text evidence="2">The sequence shown here is derived from an EMBL/GenBank/DDBJ whole genome shotgun (WGS) entry which is preliminary data.</text>
</comment>
<sequence>MSNIQSKSSITSIGSDFESIFVAVGMFLACGLAMFSCCFVITKIYVCYKSARLKAKRRERGDEEEFAFAILNSDATFDNRSI</sequence>
<keyword evidence="1" id="KW-0812">Transmembrane</keyword>
<accession>A0ABD6EW86</accession>
<dbReference type="AlphaFoldDB" id="A0ABD6EW86"/>
<keyword evidence="1" id="KW-1133">Transmembrane helix</keyword>
<dbReference type="Proteomes" id="UP001608902">
    <property type="component" value="Unassembled WGS sequence"/>
</dbReference>
<gene>
    <name evidence="2" type="ORF">AB6A40_010909</name>
</gene>
<proteinExistence type="predicted"/>
<feature type="transmembrane region" description="Helical" evidence="1">
    <location>
        <begin position="20"/>
        <end position="48"/>
    </location>
</feature>
<evidence type="ECO:0000256" key="1">
    <source>
        <dbReference type="SAM" id="Phobius"/>
    </source>
</evidence>
<evidence type="ECO:0000313" key="3">
    <source>
        <dbReference type="Proteomes" id="UP001608902"/>
    </source>
</evidence>